<name>A0ABP1G423_9CHLO</name>
<gene>
    <name evidence="1" type="primary">g7959</name>
    <name evidence="1" type="ORF">VP750_LOCUS6837</name>
</gene>
<evidence type="ECO:0000313" key="1">
    <source>
        <dbReference type="EMBL" id="CAL5225178.1"/>
    </source>
</evidence>
<comment type="caution">
    <text evidence="1">The sequence shown here is derived from an EMBL/GenBank/DDBJ whole genome shotgun (WGS) entry which is preliminary data.</text>
</comment>
<evidence type="ECO:0000313" key="2">
    <source>
        <dbReference type="Proteomes" id="UP001497392"/>
    </source>
</evidence>
<dbReference type="Proteomes" id="UP001497392">
    <property type="component" value="Unassembled WGS sequence"/>
</dbReference>
<protein>
    <submittedName>
        <fullName evidence="1">G7959 protein</fullName>
    </submittedName>
</protein>
<dbReference type="EMBL" id="CAXHTA020000012">
    <property type="protein sequence ID" value="CAL5225178.1"/>
    <property type="molecule type" value="Genomic_DNA"/>
</dbReference>
<organism evidence="1 2">
    <name type="scientific">Coccomyxa viridis</name>
    <dbReference type="NCBI Taxonomy" id="1274662"/>
    <lineage>
        <taxon>Eukaryota</taxon>
        <taxon>Viridiplantae</taxon>
        <taxon>Chlorophyta</taxon>
        <taxon>core chlorophytes</taxon>
        <taxon>Trebouxiophyceae</taxon>
        <taxon>Trebouxiophyceae incertae sedis</taxon>
        <taxon>Coccomyxaceae</taxon>
        <taxon>Coccomyxa</taxon>
    </lineage>
</organism>
<proteinExistence type="predicted"/>
<sequence length="929" mass="101803">MLKRFMVPWEWARVCCTNRALHTVRDQGLSLDKWLTGLPDLRAPFVCAEKLRAAGYAIIEDIVTAGSAKELGQHTGLSMAKAEIIHASAREACKHFSGTQSGEEDGTSCKRPAAMAGTRLLKRRSICGTSLGQDIARELSPPGTLAWWLMERFGEEVREARTDPITGARRMPDASLWGTAAWEKAPLSQYLTLEGRDATFSQWLHWTAVAFRQWTSGGVGSGTQYLHGVAQLHLLSATGGGKTTIFQMLPRLLSSWLQKGDEQCMHQLQIAMYNEGSVAGEDLAVCDALLAALKRAAGRRGPYDTFLPLRVQVAPGVTLERCSGLSVQAASAVRLLFAALQSLNGRNYYHFFWNLDASVRGQLTIPDVLDFLRMALEVPADEYLLLVPLINKAHQATGCFGEEQEGGKVNWYHQLMSEISREMGAMAGFGRTFVLPVTAASQYRAVDVSHMIHTPAWCSVAAQLDLPLLTAEQKEAAVMGLARKIAAANGRTAPATIPAAFTKLLDFAGSSPGDLTYVMEGLGNYFWREDDRWRKDFDQRLARIRNCHMLGVLEQVRERCLDGTCWDHVYGSKDCAVRRDCYLKLLAQALTDGPVRRSDPVLGTFPSPTFGNFEGACAVYCETDGENGLMKGQQSSLKGSLSCLASAPAPSVHQPAVRLSVSALAAAEMLRELGRVDRDYSGIIGTLMTQDMATEGSVAQMWVMKMEGYGVQGRTTVRLQELMQGVALPETIPDIACIVPQGRLALSDVSMLPEKPPLLSDPVVIGAVELGSQGDLSMFVLLDEQEQPWTFFIRTQQADESTATTVKHVVCSLENDLSEYSALPQISPVAWTNWHHGLDNVPTVSVQATGVAAAEQSAKVPFDRVVYMYVSISTLSPSEESTLRQAMAAGHPWLQRTVVLSSHMRNGYFRRMGAFSNDALRYAILDKLQ</sequence>
<dbReference type="Gene3D" id="1.10.150.20">
    <property type="entry name" value="5' to 3' exonuclease, C-terminal subdomain"/>
    <property type="match status" value="1"/>
</dbReference>
<accession>A0ABP1G423</accession>
<keyword evidence="2" id="KW-1185">Reference proteome</keyword>
<reference evidence="1 2" key="1">
    <citation type="submission" date="2024-06" db="EMBL/GenBank/DDBJ databases">
        <authorList>
            <person name="Kraege A."/>
            <person name="Thomma B."/>
        </authorList>
    </citation>
    <scope>NUCLEOTIDE SEQUENCE [LARGE SCALE GENOMIC DNA]</scope>
</reference>